<feature type="region of interest" description="Disordered" evidence="10">
    <location>
        <begin position="500"/>
        <end position="530"/>
    </location>
</feature>
<dbReference type="Pfam" id="PF00069">
    <property type="entry name" value="Pkinase"/>
    <property type="match status" value="1"/>
</dbReference>
<keyword evidence="13" id="KW-1185">Reference proteome</keyword>
<dbReference type="PROSITE" id="PS00108">
    <property type="entry name" value="PROTEIN_KINASE_ST"/>
    <property type="match status" value="1"/>
</dbReference>
<evidence type="ECO:0000313" key="12">
    <source>
        <dbReference type="EMBL" id="EFJ42089.1"/>
    </source>
</evidence>
<sequence length="1602" mass="168446">MNRDFAAISLLEDKLGRELEHEELRSAIADFRLVHGQLPSIRQLALELASRADVTLGTEDVSESPAGGTPYGSQLPTPLSVIRHDLGASPCPAPRGDASFFSQLRALQLSGTHLMSLSHDPVGRRHSPGILPRQSPSRFSTSASPESCTPVGRHPGFRVQAAGRTSPAPEELHLPLGGNTCLAASGSVGVAAADPFDLQQEQASRRPVPGLNLRNLQKKKTTTTQTPQGNGNSSPVASTTVSPTPQIPAPCPGGSGQRTPDTNSPTEILRMLLPSACKPRASISLGPGRGWSALRAPPRPLLEEQGSEQRVEVSMDCSVVESLNMGQMGFPRVSLDDSDQIQSDLYRDQPTLTPHGSAFEKQQRATPTMRSRRHHLQDQHDQDASPHRTAQSKRQLVLQQEQPAGNDSVVVDALVGSGCCSAIDSDLRKDTPSKAATAARLAAGDVVATVHCTRTGRSPLHEPSMATPASAVRSRGLSQPSPSQLPWVTPVPPLRLPGPCQTVPPPSGASASANGARSSARRRAWSTNSLQHRSMATVARALRLSVCLPSALVYGEGPLTTRLIAAGANKGITSHALCTVFWAESEDDLEDDDDSDVYDSDELDDEKERTQRGELDDISGLGEHELTGGRYASAAQRPRGRNRRGNGDADDPDRSSRGLMLPEQLWDAWERLSDGPKGRQYSLLESLTHVERITCTSYSTVSKACHQGQPVVVKIYDVAEKDKLANAFAEIGVLLHLASWAGAVRLLDYGRHEDKVMLMLESCDHSLKDWCDGQRFETATGSDYIREVLRLWVSLAELLTELHERWHVAHCDLKPGNVLLSGGRLRLADFSESMLFHETPLLQDQARGTVPYQPPEMVHGHCVDARKADVWAMGCMLYEMVTGELLFRGNNDCMRAVAAGAAAARLRQQSTAAHQHGRRRGARNGRDGSGGTPSQTRVQTRTPQLPRQQQEPPSLQHRSAPPAATTVAPSPPTTTTTAPPPLDVYPAQLAAQTPSRPVSEQGSGIEPWRVAETLEPASDAVAATAVVQPPSPPPPFVPRLPLALTRGPGMSSSPWQYPLTPGAGGSLPPLPPLTLPMTFLMGTGGLSSARVTGRSLELIAEGCGTEDASSLTTDPWVVPSIVNTAPTTARSTARSQMPYGYDTARSVASSSTAAAGAVGYWPPAPPPSTGTARSVADSEWTLAVNSTTNPVGGVNTAVITAGAGGSYGGATRSCPGGEPSSYRSVGGHYSTGGADSQRDDVAPLLPPQPSPPPSLLPPHRRLRHSIATQCADPAGPDWLTTEEADRLRIMCDEPPSFLLVHYHGGGSSSRATGAGRGGGDDGVAAVAAELRNVYEPRPLSGADGPSLCDGVLGLLRAVLVEDHARPSMRQPPQPQPRSPQPLPLSKRSCACAAASGEGNTLGAAAGDTPSNTGRTGVRDDLMDCRGTMSGHGLPNTAADRSLGGGGHNGRVGKGALVQELVPTTTVLPSPPLCLSVLKERSPSQCDVNIGNGTGGAGGISSAGAGPQTAGADGGSCIDSSRKENNSSATATATTTVAADSNGSAGAAGPDAVVSAPGDGPRSRSVSLFDICEPLVTSRGPGGSAPAPRPHSRSWRRVFKKPY</sequence>
<feature type="compositionally biased region" description="Low complexity" evidence="10">
    <location>
        <begin position="960"/>
        <end position="977"/>
    </location>
</feature>
<dbReference type="RefSeq" id="XP_002956786.1">
    <property type="nucleotide sequence ID" value="XM_002956740.1"/>
</dbReference>
<dbReference type="Gene3D" id="1.10.510.10">
    <property type="entry name" value="Transferase(Phosphotransferase) domain 1"/>
    <property type="match status" value="1"/>
</dbReference>
<dbReference type="InParanoid" id="D8UDR6"/>
<feature type="compositionally biased region" description="Basic residues" evidence="10">
    <location>
        <begin position="1589"/>
        <end position="1602"/>
    </location>
</feature>
<feature type="region of interest" description="Disordered" evidence="10">
    <location>
        <begin position="455"/>
        <end position="485"/>
    </location>
</feature>
<name>D8UDR6_VOLCA</name>
<evidence type="ECO:0000256" key="7">
    <source>
        <dbReference type="ARBA" id="ARBA00049014"/>
    </source>
</evidence>
<dbReference type="eggNOG" id="KOG0596">
    <property type="taxonomic scope" value="Eukaryota"/>
</dbReference>
<evidence type="ECO:0000256" key="9">
    <source>
        <dbReference type="ARBA" id="ARBA00051693"/>
    </source>
</evidence>
<feature type="compositionally biased region" description="Basic and acidic residues" evidence="10">
    <location>
        <begin position="606"/>
        <end position="615"/>
    </location>
</feature>
<dbReference type="GO" id="GO:0005524">
    <property type="term" value="F:ATP binding"/>
    <property type="evidence" value="ECO:0007669"/>
    <property type="project" value="UniProtKB-KW"/>
</dbReference>
<dbReference type="EC" id="2.7.12.2" evidence="6"/>
<feature type="region of interest" description="Disordered" evidence="10">
    <location>
        <begin position="1365"/>
        <end position="1450"/>
    </location>
</feature>
<feature type="compositionally biased region" description="Acidic residues" evidence="10">
    <location>
        <begin position="589"/>
        <end position="605"/>
    </location>
</feature>
<comment type="similarity">
    <text evidence="5">Belongs to the protein kinase superfamily. STE Ser/Thr protein kinase family. MAP kinase kinase subfamily.</text>
</comment>
<dbReference type="KEGG" id="vcn:VOLCADRAFT_119516"/>
<comment type="catalytic activity">
    <reaction evidence="8">
        <text>L-threonyl-[protein] + ATP = O-phospho-L-threonyl-[protein] + ADP + H(+)</text>
        <dbReference type="Rhea" id="RHEA:46608"/>
        <dbReference type="Rhea" id="RHEA-COMP:11060"/>
        <dbReference type="Rhea" id="RHEA-COMP:11605"/>
        <dbReference type="ChEBI" id="CHEBI:15378"/>
        <dbReference type="ChEBI" id="CHEBI:30013"/>
        <dbReference type="ChEBI" id="CHEBI:30616"/>
        <dbReference type="ChEBI" id="CHEBI:61977"/>
        <dbReference type="ChEBI" id="CHEBI:456216"/>
        <dbReference type="EC" id="2.7.12.2"/>
    </reaction>
</comment>
<dbReference type="PANTHER" id="PTHR48013">
    <property type="entry name" value="DUAL SPECIFICITY MITOGEN-ACTIVATED PROTEIN KINASE KINASE 5-RELATED"/>
    <property type="match status" value="1"/>
</dbReference>
<feature type="compositionally biased region" description="Low complexity" evidence="10">
    <location>
        <begin position="222"/>
        <end position="244"/>
    </location>
</feature>
<feature type="region of interest" description="Disordered" evidence="10">
    <location>
        <begin position="347"/>
        <end position="403"/>
    </location>
</feature>
<protein>
    <recommendedName>
        <fullName evidence="6">mitogen-activated protein kinase kinase</fullName>
        <ecNumber evidence="6">2.7.12.2</ecNumber>
    </recommendedName>
</protein>
<dbReference type="SUPFAM" id="SSF56112">
    <property type="entry name" value="Protein kinase-like (PK-like)"/>
    <property type="match status" value="1"/>
</dbReference>
<evidence type="ECO:0000313" key="13">
    <source>
        <dbReference type="Proteomes" id="UP000001058"/>
    </source>
</evidence>
<comment type="catalytic activity">
    <reaction evidence="9">
        <text>L-tyrosyl-[protein] + ATP = O-phospho-L-tyrosyl-[protein] + ADP + H(+)</text>
        <dbReference type="Rhea" id="RHEA:10596"/>
        <dbReference type="Rhea" id="RHEA-COMP:10136"/>
        <dbReference type="Rhea" id="RHEA-COMP:20101"/>
        <dbReference type="ChEBI" id="CHEBI:15378"/>
        <dbReference type="ChEBI" id="CHEBI:30616"/>
        <dbReference type="ChEBI" id="CHEBI:46858"/>
        <dbReference type="ChEBI" id="CHEBI:61978"/>
        <dbReference type="ChEBI" id="CHEBI:456216"/>
        <dbReference type="EC" id="2.7.12.2"/>
    </reaction>
</comment>
<feature type="region of interest" description="Disordered" evidence="10">
    <location>
        <begin position="201"/>
        <end position="265"/>
    </location>
</feature>
<organism evidence="13">
    <name type="scientific">Volvox carteri f. nagariensis</name>
    <dbReference type="NCBI Taxonomy" id="3068"/>
    <lineage>
        <taxon>Eukaryota</taxon>
        <taxon>Viridiplantae</taxon>
        <taxon>Chlorophyta</taxon>
        <taxon>core chlorophytes</taxon>
        <taxon>Chlorophyceae</taxon>
        <taxon>CS clade</taxon>
        <taxon>Chlamydomonadales</taxon>
        <taxon>Volvocaceae</taxon>
        <taxon>Volvox</taxon>
    </lineage>
</organism>
<evidence type="ECO:0000256" key="5">
    <source>
        <dbReference type="ARBA" id="ARBA00038035"/>
    </source>
</evidence>
<feature type="compositionally biased region" description="Low complexity" evidence="10">
    <location>
        <begin position="1528"/>
        <end position="1551"/>
    </location>
</feature>
<dbReference type="GeneID" id="9622609"/>
<keyword evidence="2" id="KW-0547">Nucleotide-binding</keyword>
<reference evidence="12 13" key="1">
    <citation type="journal article" date="2010" name="Science">
        <title>Genomic analysis of organismal complexity in the multicellular green alga Volvox carteri.</title>
        <authorList>
            <person name="Prochnik S.E."/>
            <person name="Umen J."/>
            <person name="Nedelcu A.M."/>
            <person name="Hallmann A."/>
            <person name="Miller S.M."/>
            <person name="Nishii I."/>
            <person name="Ferris P."/>
            <person name="Kuo A."/>
            <person name="Mitros T."/>
            <person name="Fritz-Laylin L.K."/>
            <person name="Hellsten U."/>
            <person name="Chapman J."/>
            <person name="Simakov O."/>
            <person name="Rensing S.A."/>
            <person name="Terry A."/>
            <person name="Pangilinan J."/>
            <person name="Kapitonov V."/>
            <person name="Jurka J."/>
            <person name="Salamov A."/>
            <person name="Shapiro H."/>
            <person name="Schmutz J."/>
            <person name="Grimwood J."/>
            <person name="Lindquist E."/>
            <person name="Lucas S."/>
            <person name="Grigoriev I.V."/>
            <person name="Schmitt R."/>
            <person name="Kirk D."/>
            <person name="Rokhsar D.S."/>
        </authorList>
    </citation>
    <scope>NUCLEOTIDE SEQUENCE [LARGE SCALE GENOMIC DNA]</scope>
    <source>
        <strain evidence="13">f. Nagariensis / Eve</strain>
    </source>
</reference>
<evidence type="ECO:0000256" key="2">
    <source>
        <dbReference type="ARBA" id="ARBA00022741"/>
    </source>
</evidence>
<dbReference type="EMBL" id="GL378386">
    <property type="protein sequence ID" value="EFJ42089.1"/>
    <property type="molecule type" value="Genomic_DNA"/>
</dbReference>
<evidence type="ECO:0000256" key="10">
    <source>
        <dbReference type="SAM" id="MobiDB-lite"/>
    </source>
</evidence>
<feature type="compositionally biased region" description="Basic and acidic residues" evidence="10">
    <location>
        <begin position="376"/>
        <end position="386"/>
    </location>
</feature>
<feature type="compositionally biased region" description="Low complexity" evidence="10">
    <location>
        <begin position="508"/>
        <end position="518"/>
    </location>
</feature>
<dbReference type="InterPro" id="IPR000719">
    <property type="entry name" value="Prot_kinase_dom"/>
</dbReference>
<keyword evidence="4" id="KW-0067">ATP-binding</keyword>
<feature type="region of interest" description="Disordered" evidence="10">
    <location>
        <begin position="118"/>
        <end position="172"/>
    </location>
</feature>
<feature type="compositionally biased region" description="Low complexity" evidence="10">
    <location>
        <begin position="935"/>
        <end position="953"/>
    </location>
</feature>
<feature type="compositionally biased region" description="Pro residues" evidence="10">
    <location>
        <begin position="1244"/>
        <end position="1255"/>
    </location>
</feature>
<feature type="region of interest" description="Disordered" evidence="10">
    <location>
        <begin position="1498"/>
        <end position="1602"/>
    </location>
</feature>
<keyword evidence="3" id="KW-0418">Kinase</keyword>
<comment type="catalytic activity">
    <reaction evidence="7">
        <text>L-seryl-[protein] + ATP = O-phospho-L-seryl-[protein] + ADP + H(+)</text>
        <dbReference type="Rhea" id="RHEA:17989"/>
        <dbReference type="Rhea" id="RHEA-COMP:9863"/>
        <dbReference type="Rhea" id="RHEA-COMP:11604"/>
        <dbReference type="ChEBI" id="CHEBI:15378"/>
        <dbReference type="ChEBI" id="CHEBI:29999"/>
        <dbReference type="ChEBI" id="CHEBI:30616"/>
        <dbReference type="ChEBI" id="CHEBI:83421"/>
        <dbReference type="ChEBI" id="CHEBI:456216"/>
        <dbReference type="EC" id="2.7.12.2"/>
    </reaction>
</comment>
<keyword evidence="1" id="KW-0808">Transferase</keyword>
<feature type="region of interest" description="Disordered" evidence="10">
    <location>
        <begin position="907"/>
        <end position="984"/>
    </location>
</feature>
<dbReference type="PANTHER" id="PTHR48013:SF9">
    <property type="entry name" value="DUAL SPECIFICITY MITOGEN-ACTIVATED PROTEIN KINASE KINASE 5"/>
    <property type="match status" value="1"/>
</dbReference>
<feature type="compositionally biased region" description="Polar residues" evidence="10">
    <location>
        <begin position="388"/>
        <end position="403"/>
    </location>
</feature>
<dbReference type="GO" id="GO:0004708">
    <property type="term" value="F:MAP kinase kinase activity"/>
    <property type="evidence" value="ECO:0007669"/>
    <property type="project" value="UniProtKB-EC"/>
</dbReference>
<proteinExistence type="inferred from homology"/>
<dbReference type="Proteomes" id="UP000001058">
    <property type="component" value="Unassembled WGS sequence"/>
</dbReference>
<feature type="region of interest" description="Disordered" evidence="10">
    <location>
        <begin position="1211"/>
        <end position="1255"/>
    </location>
</feature>
<dbReference type="InterPro" id="IPR008271">
    <property type="entry name" value="Ser/Thr_kinase_AS"/>
</dbReference>
<dbReference type="SMART" id="SM00220">
    <property type="entry name" value="S_TKc"/>
    <property type="match status" value="1"/>
</dbReference>
<evidence type="ECO:0000259" key="11">
    <source>
        <dbReference type="PROSITE" id="PS50011"/>
    </source>
</evidence>
<feature type="region of interest" description="Disordered" evidence="10">
    <location>
        <begin position="589"/>
        <end position="658"/>
    </location>
</feature>
<dbReference type="InterPro" id="IPR011009">
    <property type="entry name" value="Kinase-like_dom_sf"/>
</dbReference>
<feature type="compositionally biased region" description="Polar residues" evidence="10">
    <location>
        <begin position="476"/>
        <end position="485"/>
    </location>
</feature>
<accession>D8UDR6</accession>
<feature type="compositionally biased region" description="Polar residues" evidence="10">
    <location>
        <begin position="134"/>
        <end position="147"/>
    </location>
</feature>
<evidence type="ECO:0000256" key="4">
    <source>
        <dbReference type="ARBA" id="ARBA00022840"/>
    </source>
</evidence>
<evidence type="ECO:0000256" key="3">
    <source>
        <dbReference type="ARBA" id="ARBA00022777"/>
    </source>
</evidence>
<dbReference type="PROSITE" id="PS50011">
    <property type="entry name" value="PROTEIN_KINASE_DOM"/>
    <property type="match status" value="1"/>
</dbReference>
<gene>
    <name evidence="12" type="ORF">VOLCADRAFT_119516</name>
</gene>
<dbReference type="OrthoDB" id="10252171at2759"/>
<evidence type="ECO:0000256" key="1">
    <source>
        <dbReference type="ARBA" id="ARBA00022679"/>
    </source>
</evidence>
<feature type="domain" description="Protein kinase" evidence="11">
    <location>
        <begin position="687"/>
        <end position="1009"/>
    </location>
</feature>
<feature type="compositionally biased region" description="Pro residues" evidence="10">
    <location>
        <begin position="1369"/>
        <end position="1382"/>
    </location>
</feature>
<evidence type="ECO:0000256" key="6">
    <source>
        <dbReference type="ARBA" id="ARBA00038999"/>
    </source>
</evidence>
<evidence type="ECO:0000256" key="8">
    <source>
        <dbReference type="ARBA" id="ARBA00049299"/>
    </source>
</evidence>